<dbReference type="EMBL" id="JARVKM010000003">
    <property type="protein sequence ID" value="KAK9781554.1"/>
    <property type="molecule type" value="Genomic_DNA"/>
</dbReference>
<dbReference type="InterPro" id="IPR045053">
    <property type="entry name" value="MAN-like"/>
</dbReference>
<keyword evidence="13" id="KW-1185">Reference proteome</keyword>
<evidence type="ECO:0000256" key="1">
    <source>
        <dbReference type="ARBA" id="ARBA00001678"/>
    </source>
</evidence>
<evidence type="ECO:0000256" key="2">
    <source>
        <dbReference type="ARBA" id="ARBA00004613"/>
    </source>
</evidence>
<evidence type="ECO:0000256" key="7">
    <source>
        <dbReference type="ARBA" id="ARBA00022801"/>
    </source>
</evidence>
<comment type="catalytic activity">
    <reaction evidence="1">
        <text>Random hydrolysis of (1-&gt;4)-beta-D-mannosidic linkages in mannans, galactomannans and glucomannans.</text>
        <dbReference type="EC" id="3.2.1.78"/>
    </reaction>
</comment>
<evidence type="ECO:0000256" key="9">
    <source>
        <dbReference type="RuleBase" id="RU361153"/>
    </source>
</evidence>
<evidence type="ECO:0000256" key="10">
    <source>
        <dbReference type="SAM" id="SignalP"/>
    </source>
</evidence>
<reference evidence="12 13" key="1">
    <citation type="submission" date="2024-02" db="EMBL/GenBank/DDBJ databases">
        <title>First draft genome assembly of two strains of Seiridium cardinale.</title>
        <authorList>
            <person name="Emiliani G."/>
            <person name="Scali E."/>
        </authorList>
    </citation>
    <scope>NUCLEOTIDE SEQUENCE [LARGE SCALE GENOMIC DNA]</scope>
    <source>
        <strain evidence="12 13">BM-138-000479</strain>
    </source>
</reference>
<dbReference type="Proteomes" id="UP001465668">
    <property type="component" value="Unassembled WGS sequence"/>
</dbReference>
<dbReference type="PANTHER" id="PTHR31451">
    <property type="match status" value="1"/>
</dbReference>
<sequence length="373" mass="40258">MRYLSLVLGGIAVPFVIASPLSSVSTRATSKSWAGSNLYFLQGLSDSDQDQWISTMSSSGAKVVRVWVNAQSGEGHCEKGSKLANGVPDLESGGLGKYSNETLDLLDKTLVKLSKSGIKALISPHDGNALAGDKCDVYCKKWPSSFYTDQSAATQYDKRIDYILNYQGKTSGKAWKEWGDAIMGFDIQNEPFNAKASVCKDSNAAKWVCDRATHMRETLGSNKIQVSTGGLGGDISNGCTFIESATSCEALDLIAVHKYAGAQSSNPGQWSGAAQSWISQANGKKVYVEEWGVNSKNTDPKTDFPAESEDIIKGQLPYLYWQFLPDVADGCSYSPKNDGDPFGIFVGSGVDFKSEFEKAADSEAAQDWTGIVW</sequence>
<evidence type="ECO:0000256" key="6">
    <source>
        <dbReference type="ARBA" id="ARBA00022729"/>
    </source>
</evidence>
<keyword evidence="8 9" id="KW-0326">Glycosidase</keyword>
<dbReference type="Pfam" id="PF00150">
    <property type="entry name" value="Cellulase"/>
    <property type="match status" value="1"/>
</dbReference>
<dbReference type="InterPro" id="IPR017853">
    <property type="entry name" value="GH"/>
</dbReference>
<evidence type="ECO:0000256" key="4">
    <source>
        <dbReference type="ARBA" id="ARBA00012706"/>
    </source>
</evidence>
<accession>A0ABR2Y5E6</accession>
<evidence type="ECO:0000256" key="5">
    <source>
        <dbReference type="ARBA" id="ARBA00022525"/>
    </source>
</evidence>
<proteinExistence type="inferred from homology"/>
<name>A0ABR2Y5E6_9PEZI</name>
<keyword evidence="6 10" id="KW-0732">Signal</keyword>
<feature type="signal peptide" evidence="10">
    <location>
        <begin position="1"/>
        <end position="18"/>
    </location>
</feature>
<evidence type="ECO:0000259" key="11">
    <source>
        <dbReference type="Pfam" id="PF00150"/>
    </source>
</evidence>
<dbReference type="EC" id="3.2.1.78" evidence="4"/>
<dbReference type="Gene3D" id="3.20.20.80">
    <property type="entry name" value="Glycosidases"/>
    <property type="match status" value="1"/>
</dbReference>
<evidence type="ECO:0000313" key="13">
    <source>
        <dbReference type="Proteomes" id="UP001465668"/>
    </source>
</evidence>
<feature type="domain" description="Glycoside hydrolase family 5" evidence="11">
    <location>
        <begin position="46"/>
        <end position="321"/>
    </location>
</feature>
<evidence type="ECO:0000256" key="8">
    <source>
        <dbReference type="ARBA" id="ARBA00023295"/>
    </source>
</evidence>
<keyword evidence="5" id="KW-0964">Secreted</keyword>
<comment type="subcellular location">
    <subcellularLocation>
        <location evidence="2">Secreted</location>
    </subcellularLocation>
</comment>
<comment type="similarity">
    <text evidence="3 9">Belongs to the glycosyl hydrolase 5 (cellulase A) family.</text>
</comment>
<evidence type="ECO:0000313" key="12">
    <source>
        <dbReference type="EMBL" id="KAK9781554.1"/>
    </source>
</evidence>
<comment type="caution">
    <text evidence="12">The sequence shown here is derived from an EMBL/GenBank/DDBJ whole genome shotgun (WGS) entry which is preliminary data.</text>
</comment>
<dbReference type="SUPFAM" id="SSF51445">
    <property type="entry name" value="(Trans)glycosidases"/>
    <property type="match status" value="1"/>
</dbReference>
<protein>
    <recommendedName>
        <fullName evidence="4">mannan endo-1,4-beta-mannosidase</fullName>
        <ecNumber evidence="4">3.2.1.78</ecNumber>
    </recommendedName>
</protein>
<gene>
    <name evidence="12" type="ORF">SCAR479_01425</name>
</gene>
<feature type="chain" id="PRO_5045673437" description="mannan endo-1,4-beta-mannosidase" evidence="10">
    <location>
        <begin position="19"/>
        <end position="373"/>
    </location>
</feature>
<keyword evidence="7 9" id="KW-0378">Hydrolase</keyword>
<dbReference type="PANTHER" id="PTHR31451:SF39">
    <property type="entry name" value="MANNAN ENDO-1,4-BETA-MANNOSIDASE 1"/>
    <property type="match status" value="1"/>
</dbReference>
<dbReference type="InterPro" id="IPR001547">
    <property type="entry name" value="Glyco_hydro_5"/>
</dbReference>
<organism evidence="12 13">
    <name type="scientific">Seiridium cardinale</name>
    <dbReference type="NCBI Taxonomy" id="138064"/>
    <lineage>
        <taxon>Eukaryota</taxon>
        <taxon>Fungi</taxon>
        <taxon>Dikarya</taxon>
        <taxon>Ascomycota</taxon>
        <taxon>Pezizomycotina</taxon>
        <taxon>Sordariomycetes</taxon>
        <taxon>Xylariomycetidae</taxon>
        <taxon>Amphisphaeriales</taxon>
        <taxon>Sporocadaceae</taxon>
        <taxon>Seiridium</taxon>
    </lineage>
</organism>
<evidence type="ECO:0000256" key="3">
    <source>
        <dbReference type="ARBA" id="ARBA00005641"/>
    </source>
</evidence>